<dbReference type="PIRSF" id="PIRSF004869">
    <property type="entry name" value="PflX_prd"/>
    <property type="match status" value="1"/>
</dbReference>
<dbReference type="Proteomes" id="UP000184241">
    <property type="component" value="Unassembled WGS sequence"/>
</dbReference>
<evidence type="ECO:0000256" key="2">
    <source>
        <dbReference type="ARBA" id="ARBA00022723"/>
    </source>
</evidence>
<comment type="cofactor">
    <cofactor evidence="5">
        <name>[4Fe-4S] cluster</name>
        <dbReference type="ChEBI" id="CHEBI:49883"/>
    </cofactor>
    <text evidence="5">Binds 1 [4Fe-4S] cluster. The cluster is coordinated with 3 cysteines and an exchangeable S-adenosyl-L-methionine.</text>
</comment>
<dbReference type="CDD" id="cd01335">
    <property type="entry name" value="Radical_SAM"/>
    <property type="match status" value="1"/>
</dbReference>
<reference evidence="7 8" key="1">
    <citation type="submission" date="2016-11" db="EMBL/GenBank/DDBJ databases">
        <authorList>
            <person name="Jaros S."/>
            <person name="Januszkiewicz K."/>
            <person name="Wedrychowicz H."/>
        </authorList>
    </citation>
    <scope>NUCLEOTIDE SEQUENCE [LARGE SCALE GENOMIC DNA]</scope>
    <source>
        <strain evidence="7 8">DSM 6191</strain>
    </source>
</reference>
<protein>
    <submittedName>
        <fullName evidence="7">Putative pyruvate formate lyase activating enzyme</fullName>
    </submittedName>
</protein>
<keyword evidence="2 5" id="KW-0479">Metal-binding</keyword>
<organism evidence="7 8">
    <name type="scientific">Clostridium intestinale DSM 6191</name>
    <dbReference type="NCBI Taxonomy" id="1121320"/>
    <lineage>
        <taxon>Bacteria</taxon>
        <taxon>Bacillati</taxon>
        <taxon>Bacillota</taxon>
        <taxon>Clostridia</taxon>
        <taxon>Eubacteriales</taxon>
        <taxon>Clostridiaceae</taxon>
        <taxon>Clostridium</taxon>
    </lineage>
</organism>
<evidence type="ECO:0000259" key="6">
    <source>
        <dbReference type="Pfam" id="PF04055"/>
    </source>
</evidence>
<keyword evidence="7" id="KW-0670">Pyruvate</keyword>
<dbReference type="SFLD" id="SFLDS00029">
    <property type="entry name" value="Radical_SAM"/>
    <property type="match status" value="1"/>
</dbReference>
<keyword evidence="1 5" id="KW-0949">S-adenosyl-L-methionine</keyword>
<name>A0A1M5ZCQ2_9CLOT</name>
<evidence type="ECO:0000313" key="8">
    <source>
        <dbReference type="Proteomes" id="UP000184241"/>
    </source>
</evidence>
<dbReference type="InterPro" id="IPR040085">
    <property type="entry name" value="MJ0674-like"/>
</dbReference>
<evidence type="ECO:0000256" key="1">
    <source>
        <dbReference type="ARBA" id="ARBA00022691"/>
    </source>
</evidence>
<gene>
    <name evidence="7" type="ORF">SAMN02745941_02791</name>
</gene>
<evidence type="ECO:0000256" key="4">
    <source>
        <dbReference type="ARBA" id="ARBA00023014"/>
    </source>
</evidence>
<feature type="binding site" evidence="5">
    <location>
        <position position="64"/>
    </location>
    <ligand>
        <name>[4Fe-4S] cluster</name>
        <dbReference type="ChEBI" id="CHEBI:49883"/>
        <note>4Fe-4S-S-AdoMet</note>
    </ligand>
</feature>
<feature type="binding site" evidence="5">
    <location>
        <position position="68"/>
    </location>
    <ligand>
        <name>[4Fe-4S] cluster</name>
        <dbReference type="ChEBI" id="CHEBI:49883"/>
        <note>4Fe-4S-S-AdoMet</note>
    </ligand>
</feature>
<evidence type="ECO:0000256" key="5">
    <source>
        <dbReference type="PIRSR" id="PIRSR004869-50"/>
    </source>
</evidence>
<proteinExistence type="predicted"/>
<evidence type="ECO:0000256" key="3">
    <source>
        <dbReference type="ARBA" id="ARBA00023004"/>
    </source>
</evidence>
<dbReference type="GO" id="GO:0046872">
    <property type="term" value="F:metal ion binding"/>
    <property type="evidence" value="ECO:0007669"/>
    <property type="project" value="UniProtKB-KW"/>
</dbReference>
<feature type="domain" description="Radical SAM core" evidence="6">
    <location>
        <begin position="60"/>
        <end position="190"/>
    </location>
</feature>
<dbReference type="SUPFAM" id="SSF102114">
    <property type="entry name" value="Radical SAM enzymes"/>
    <property type="match status" value="1"/>
</dbReference>
<evidence type="ECO:0000313" key="7">
    <source>
        <dbReference type="EMBL" id="SHI21962.1"/>
    </source>
</evidence>
<dbReference type="AlphaFoldDB" id="A0A1M5ZCQ2"/>
<dbReference type="PANTHER" id="PTHR43075">
    <property type="entry name" value="FORMATE LYASE ACTIVATING ENZYME, PUTATIVE (AFU_ORTHOLOGUE AFUA_2G15630)-RELATED"/>
    <property type="match status" value="1"/>
</dbReference>
<dbReference type="InterPro" id="IPR013785">
    <property type="entry name" value="Aldolase_TIM"/>
</dbReference>
<dbReference type="SFLD" id="SFLDG01099">
    <property type="entry name" value="Uncharacterised_Radical_SAM_Su"/>
    <property type="match status" value="1"/>
</dbReference>
<sequence>MNYMNELDSCILCFRKCRVSRTKGMLGYCKAGVDLKVARAELHFWEEPCISGENGSGTVFFSHCNLSCVFCQNHEISQDYNGKIVSIDRLSKIFLELQAKKANNINLVTPTHYVPQIIEAIKIAKNNGLSIPIVYNSNGYDSIETIKLLEGYIDVYLPDFKYFNDKYALKYSDSNNYHDNVISILKEMFKQVGEVEFDDNGIVKKGLIIRHLMLPGLLFDSKKVLDEIYSMFSDSVYISLMNQYTPLNRAFKFPEINKSLNPKHYDSLIDYAVSIGITKGFIQESGTDSNTFVPKFNNEGV</sequence>
<dbReference type="GO" id="GO:0016829">
    <property type="term" value="F:lyase activity"/>
    <property type="evidence" value="ECO:0007669"/>
    <property type="project" value="UniProtKB-KW"/>
</dbReference>
<keyword evidence="4 5" id="KW-0411">Iron-sulfur</keyword>
<dbReference type="InterPro" id="IPR007197">
    <property type="entry name" value="rSAM"/>
</dbReference>
<keyword evidence="3 5" id="KW-0408">Iron</keyword>
<dbReference type="PANTHER" id="PTHR43075:SF1">
    <property type="entry name" value="FORMATE LYASE ACTIVATING ENZYME, PUTATIVE (AFU_ORTHOLOGUE AFUA_2G15630)-RELATED"/>
    <property type="match status" value="1"/>
</dbReference>
<dbReference type="RefSeq" id="WP_073020319.1">
    <property type="nucleotide sequence ID" value="NZ_FQXU01000008.1"/>
</dbReference>
<dbReference type="EMBL" id="FQXU01000008">
    <property type="protein sequence ID" value="SHI21962.1"/>
    <property type="molecule type" value="Genomic_DNA"/>
</dbReference>
<dbReference type="Pfam" id="PF04055">
    <property type="entry name" value="Radical_SAM"/>
    <property type="match status" value="1"/>
</dbReference>
<keyword evidence="7" id="KW-0456">Lyase</keyword>
<dbReference type="Gene3D" id="3.20.20.70">
    <property type="entry name" value="Aldolase class I"/>
    <property type="match status" value="1"/>
</dbReference>
<dbReference type="InterPro" id="IPR016431">
    <property type="entry name" value="Pyrv-formate_lyase-activ_prd"/>
</dbReference>
<dbReference type="GO" id="GO:0051536">
    <property type="term" value="F:iron-sulfur cluster binding"/>
    <property type="evidence" value="ECO:0007669"/>
    <property type="project" value="UniProtKB-KW"/>
</dbReference>
<accession>A0A1M5ZCQ2</accession>
<dbReference type="InterPro" id="IPR058240">
    <property type="entry name" value="rSAM_sf"/>
</dbReference>
<feature type="binding site" evidence="5">
    <location>
        <position position="71"/>
    </location>
    <ligand>
        <name>[4Fe-4S] cluster</name>
        <dbReference type="ChEBI" id="CHEBI:49883"/>
        <note>4Fe-4S-S-AdoMet</note>
    </ligand>
</feature>